<keyword evidence="2 6" id="KW-1003">Cell membrane</keyword>
<keyword evidence="5 6" id="KW-0472">Membrane</keyword>
<feature type="transmembrane region" description="Helical" evidence="6">
    <location>
        <begin position="150"/>
        <end position="170"/>
    </location>
</feature>
<evidence type="ECO:0000256" key="5">
    <source>
        <dbReference type="ARBA" id="ARBA00023136"/>
    </source>
</evidence>
<feature type="transmembrane region" description="Helical" evidence="6">
    <location>
        <begin position="92"/>
        <end position="116"/>
    </location>
</feature>
<keyword evidence="3 6" id="KW-0812">Transmembrane</keyword>
<evidence type="ECO:0000259" key="7">
    <source>
        <dbReference type="Pfam" id="PF09335"/>
    </source>
</evidence>
<dbReference type="InterPro" id="IPR015414">
    <property type="entry name" value="TMEM64"/>
</dbReference>
<evidence type="ECO:0000256" key="2">
    <source>
        <dbReference type="ARBA" id="ARBA00022475"/>
    </source>
</evidence>
<sequence>MFKMFIVSIFHGNGRISRASLLNGITIIGMILTFIFIIYGIQNHLFSSQDSLKQFLEFFGIWAPIIFILFQIVQVIFPILPGSIGCIAGIIFWGPVVGTIYNYIGICLGSFAAFYLSRKLGSDFVKSITKHKLFGKYKYLIEENSKFDKWFAMAIYFPLAPDDFLCYLAGLTKITYRKFAKIILLGKPFGIIAYSFGLNFIVTKLISII</sequence>
<protein>
    <recommendedName>
        <fullName evidence="6">TVP38/TMEM64 family membrane protein</fullName>
    </recommendedName>
</protein>
<keyword evidence="4 6" id="KW-1133">Transmembrane helix</keyword>
<feature type="transmembrane region" description="Helical" evidence="6">
    <location>
        <begin position="21"/>
        <end position="41"/>
    </location>
</feature>
<feature type="transmembrane region" description="Helical" evidence="6">
    <location>
        <begin position="61"/>
        <end position="80"/>
    </location>
</feature>
<gene>
    <name evidence="8" type="ORF">SAMN05421659_10766</name>
</gene>
<dbReference type="Proteomes" id="UP000199701">
    <property type="component" value="Unassembled WGS sequence"/>
</dbReference>
<dbReference type="AlphaFoldDB" id="A0A1I0Q802"/>
<dbReference type="RefSeq" id="WP_242941008.1">
    <property type="nucleotide sequence ID" value="NZ_FOJI01000007.1"/>
</dbReference>
<name>A0A1I0Q802_9FIRM</name>
<dbReference type="InterPro" id="IPR032816">
    <property type="entry name" value="VTT_dom"/>
</dbReference>
<evidence type="ECO:0000256" key="3">
    <source>
        <dbReference type="ARBA" id="ARBA00022692"/>
    </source>
</evidence>
<evidence type="ECO:0000256" key="4">
    <source>
        <dbReference type="ARBA" id="ARBA00022989"/>
    </source>
</evidence>
<comment type="subcellular location">
    <subcellularLocation>
        <location evidence="1 6">Cell membrane</location>
        <topology evidence="1 6">Multi-pass membrane protein</topology>
    </subcellularLocation>
</comment>
<dbReference type="EMBL" id="FOJI01000007">
    <property type="protein sequence ID" value="SEW22947.1"/>
    <property type="molecule type" value="Genomic_DNA"/>
</dbReference>
<evidence type="ECO:0000313" key="9">
    <source>
        <dbReference type="Proteomes" id="UP000199701"/>
    </source>
</evidence>
<dbReference type="Pfam" id="PF09335">
    <property type="entry name" value="VTT_dom"/>
    <property type="match status" value="1"/>
</dbReference>
<organism evidence="8 9">
    <name type="scientific">[Clostridium] fimetarium</name>
    <dbReference type="NCBI Taxonomy" id="99656"/>
    <lineage>
        <taxon>Bacteria</taxon>
        <taxon>Bacillati</taxon>
        <taxon>Bacillota</taxon>
        <taxon>Clostridia</taxon>
        <taxon>Lachnospirales</taxon>
        <taxon>Lachnospiraceae</taxon>
    </lineage>
</organism>
<keyword evidence="9" id="KW-1185">Reference proteome</keyword>
<evidence type="ECO:0000256" key="6">
    <source>
        <dbReference type="RuleBase" id="RU366058"/>
    </source>
</evidence>
<evidence type="ECO:0000256" key="1">
    <source>
        <dbReference type="ARBA" id="ARBA00004651"/>
    </source>
</evidence>
<dbReference type="PANTHER" id="PTHR12677">
    <property type="entry name" value="GOLGI APPARATUS MEMBRANE PROTEIN TVP38-RELATED"/>
    <property type="match status" value="1"/>
</dbReference>
<feature type="transmembrane region" description="Helical" evidence="6">
    <location>
        <begin position="182"/>
        <end position="202"/>
    </location>
</feature>
<comment type="similarity">
    <text evidence="6">Belongs to the TVP38/TMEM64 family.</text>
</comment>
<reference evidence="8 9" key="1">
    <citation type="submission" date="2016-10" db="EMBL/GenBank/DDBJ databases">
        <authorList>
            <person name="de Groot N.N."/>
        </authorList>
    </citation>
    <scope>NUCLEOTIDE SEQUENCE [LARGE SCALE GENOMIC DNA]</scope>
    <source>
        <strain evidence="8 9">DSM 9179</strain>
    </source>
</reference>
<evidence type="ECO:0000313" key="8">
    <source>
        <dbReference type="EMBL" id="SEW22947.1"/>
    </source>
</evidence>
<dbReference type="STRING" id="99656.SAMN05421659_10766"/>
<accession>A0A1I0Q802</accession>
<dbReference type="PANTHER" id="PTHR12677:SF49">
    <property type="entry name" value="TVP38_TMEM64 FAMILY MEMBRANE PROTEIN"/>
    <property type="match status" value="1"/>
</dbReference>
<dbReference type="GO" id="GO:0005886">
    <property type="term" value="C:plasma membrane"/>
    <property type="evidence" value="ECO:0007669"/>
    <property type="project" value="UniProtKB-SubCell"/>
</dbReference>
<feature type="domain" description="VTT" evidence="7">
    <location>
        <begin position="80"/>
        <end position="196"/>
    </location>
</feature>
<proteinExistence type="inferred from homology"/>